<organism evidence="2 3">
    <name type="scientific">Piloderma croceum (strain F 1598)</name>
    <dbReference type="NCBI Taxonomy" id="765440"/>
    <lineage>
        <taxon>Eukaryota</taxon>
        <taxon>Fungi</taxon>
        <taxon>Dikarya</taxon>
        <taxon>Basidiomycota</taxon>
        <taxon>Agaricomycotina</taxon>
        <taxon>Agaricomycetes</taxon>
        <taxon>Agaricomycetidae</taxon>
        <taxon>Atheliales</taxon>
        <taxon>Atheliaceae</taxon>
        <taxon>Piloderma</taxon>
    </lineage>
</organism>
<keyword evidence="3" id="KW-1185">Reference proteome</keyword>
<evidence type="ECO:0000313" key="2">
    <source>
        <dbReference type="EMBL" id="KIM74577.1"/>
    </source>
</evidence>
<dbReference type="HOGENOM" id="CLU_692820_0_0_1"/>
<proteinExistence type="predicted"/>
<dbReference type="InParanoid" id="A0A0C3BB86"/>
<evidence type="ECO:0008006" key="4">
    <source>
        <dbReference type="Google" id="ProtNLM"/>
    </source>
</evidence>
<reference evidence="2 3" key="1">
    <citation type="submission" date="2014-04" db="EMBL/GenBank/DDBJ databases">
        <authorList>
            <consortium name="DOE Joint Genome Institute"/>
            <person name="Kuo A."/>
            <person name="Tarkka M."/>
            <person name="Buscot F."/>
            <person name="Kohler A."/>
            <person name="Nagy L.G."/>
            <person name="Floudas D."/>
            <person name="Copeland A."/>
            <person name="Barry K.W."/>
            <person name="Cichocki N."/>
            <person name="Veneault-Fourrey C."/>
            <person name="LaButti K."/>
            <person name="Lindquist E.A."/>
            <person name="Lipzen A."/>
            <person name="Lundell T."/>
            <person name="Morin E."/>
            <person name="Murat C."/>
            <person name="Sun H."/>
            <person name="Tunlid A."/>
            <person name="Henrissat B."/>
            <person name="Grigoriev I.V."/>
            <person name="Hibbett D.S."/>
            <person name="Martin F."/>
            <person name="Nordberg H.P."/>
            <person name="Cantor M.N."/>
            <person name="Hua S.X."/>
        </authorList>
    </citation>
    <scope>NUCLEOTIDE SEQUENCE [LARGE SCALE GENOMIC DNA]</scope>
    <source>
        <strain evidence="2 3">F 1598</strain>
    </source>
</reference>
<feature type="compositionally biased region" description="Polar residues" evidence="1">
    <location>
        <begin position="11"/>
        <end position="28"/>
    </location>
</feature>
<name>A0A0C3BB86_PILCF</name>
<dbReference type="OrthoDB" id="2634410at2759"/>
<reference evidence="3" key="2">
    <citation type="submission" date="2015-01" db="EMBL/GenBank/DDBJ databases">
        <title>Evolutionary Origins and Diversification of the Mycorrhizal Mutualists.</title>
        <authorList>
            <consortium name="DOE Joint Genome Institute"/>
            <consortium name="Mycorrhizal Genomics Consortium"/>
            <person name="Kohler A."/>
            <person name="Kuo A."/>
            <person name="Nagy L.G."/>
            <person name="Floudas D."/>
            <person name="Copeland A."/>
            <person name="Barry K.W."/>
            <person name="Cichocki N."/>
            <person name="Veneault-Fourrey C."/>
            <person name="LaButti K."/>
            <person name="Lindquist E.A."/>
            <person name="Lipzen A."/>
            <person name="Lundell T."/>
            <person name="Morin E."/>
            <person name="Murat C."/>
            <person name="Riley R."/>
            <person name="Ohm R."/>
            <person name="Sun H."/>
            <person name="Tunlid A."/>
            <person name="Henrissat B."/>
            <person name="Grigoriev I.V."/>
            <person name="Hibbett D.S."/>
            <person name="Martin F."/>
        </authorList>
    </citation>
    <scope>NUCLEOTIDE SEQUENCE [LARGE SCALE GENOMIC DNA]</scope>
    <source>
        <strain evidence="3">F 1598</strain>
    </source>
</reference>
<protein>
    <recommendedName>
        <fullName evidence="4">Restriction endonuclease domain-containing protein</fullName>
    </recommendedName>
</protein>
<feature type="region of interest" description="Disordered" evidence="1">
    <location>
        <begin position="1"/>
        <end position="28"/>
    </location>
</feature>
<sequence length="398" mass="44380">MPGHLFPDSPVLTNSARPASRIDSTSSAIPTPIPVGLFPSLPESQAGSPPKTSLVRHVLLQLQPFLESGERECEVDGVTPALLAELKAHMIQNGQAGVWESLRVDFRPDKLIVRLPTLGHEIMSDLFHVMARSGTGYPESYGSSTIIEDGSADIHYRSGGYKTPDFSLYEVKDGKGVVNDDDNTTPTVAFEVAYTQTSRNLVEEAARHICFTMGRVLLVVAIDIIHERNTHPRKLHSVTWSHWEEDVRAYGVVTKQDEEEVNRVHAERRHGENDTLHVLPPATAFSALMSVPGDDKKYHIRVTETAKWELFSDPKISRIDILHRHLYRDPDDADWDTPAFSFSVSDIMAVIFKHEALQEQSDRKSKRGLAADLETLSVLEARRAKRQNRAGPSSQQAV</sequence>
<evidence type="ECO:0000313" key="3">
    <source>
        <dbReference type="Proteomes" id="UP000054166"/>
    </source>
</evidence>
<accession>A0A0C3BB86</accession>
<dbReference type="EMBL" id="KN833059">
    <property type="protein sequence ID" value="KIM74577.1"/>
    <property type="molecule type" value="Genomic_DNA"/>
</dbReference>
<dbReference type="Proteomes" id="UP000054166">
    <property type="component" value="Unassembled WGS sequence"/>
</dbReference>
<dbReference type="AlphaFoldDB" id="A0A0C3BB86"/>
<gene>
    <name evidence="2" type="ORF">PILCRDRAFT_14344</name>
</gene>
<dbReference type="STRING" id="765440.A0A0C3BB86"/>
<evidence type="ECO:0000256" key="1">
    <source>
        <dbReference type="SAM" id="MobiDB-lite"/>
    </source>
</evidence>